<evidence type="ECO:0008006" key="9">
    <source>
        <dbReference type="Google" id="ProtNLM"/>
    </source>
</evidence>
<name>A0A0A9FAA0_ARUDO</name>
<keyword evidence="5" id="KW-0238">DNA-binding</keyword>
<evidence type="ECO:0000259" key="6">
    <source>
        <dbReference type="Pfam" id="PF08646"/>
    </source>
</evidence>
<evidence type="ECO:0000256" key="5">
    <source>
        <dbReference type="ARBA" id="ARBA00023125"/>
    </source>
</evidence>
<dbReference type="Pfam" id="PF16900">
    <property type="entry name" value="REPA_OB_2"/>
    <property type="match status" value="1"/>
</dbReference>
<dbReference type="SUPFAM" id="SSF50249">
    <property type="entry name" value="Nucleic acid-binding proteins"/>
    <property type="match status" value="2"/>
</dbReference>
<dbReference type="GO" id="GO:0008270">
    <property type="term" value="F:zinc ion binding"/>
    <property type="evidence" value="ECO:0007669"/>
    <property type="project" value="UniProtKB-KW"/>
</dbReference>
<evidence type="ECO:0000256" key="2">
    <source>
        <dbReference type="ARBA" id="ARBA00022723"/>
    </source>
</evidence>
<dbReference type="InterPro" id="IPR047192">
    <property type="entry name" value="Euk_RPA1_DBD_C"/>
</dbReference>
<reference evidence="8" key="1">
    <citation type="submission" date="2014-09" db="EMBL/GenBank/DDBJ databases">
        <authorList>
            <person name="Magalhaes I.L.F."/>
            <person name="Oliveira U."/>
            <person name="Santos F.R."/>
            <person name="Vidigal T.H.D.A."/>
            <person name="Brescovit A.D."/>
            <person name="Santos A.J."/>
        </authorList>
    </citation>
    <scope>NUCLEOTIDE SEQUENCE</scope>
    <source>
        <tissue evidence="8">Shoot tissue taken approximately 20 cm above the soil surface</tissue>
    </source>
</reference>
<feature type="domain" description="Replication factor A C-terminal" evidence="6">
    <location>
        <begin position="231"/>
        <end position="312"/>
    </location>
</feature>
<evidence type="ECO:0000256" key="1">
    <source>
        <dbReference type="ARBA" id="ARBA00005690"/>
    </source>
</evidence>
<dbReference type="CDD" id="cd04481">
    <property type="entry name" value="RPA1_DBD_B_like"/>
    <property type="match status" value="1"/>
</dbReference>
<proteinExistence type="inferred from homology"/>
<dbReference type="CDD" id="cd04476">
    <property type="entry name" value="RPA1_DBD_C"/>
    <property type="match status" value="1"/>
</dbReference>
<dbReference type="PANTHER" id="PTHR47165:SF3">
    <property type="entry name" value="RETROTRANSPOSON-LIKE PROTEIN"/>
    <property type="match status" value="1"/>
</dbReference>
<dbReference type="GO" id="GO:0003677">
    <property type="term" value="F:DNA binding"/>
    <property type="evidence" value="ECO:0007669"/>
    <property type="project" value="UniProtKB-KW"/>
</dbReference>
<keyword evidence="2" id="KW-0479">Metal-binding</keyword>
<comment type="similarity">
    <text evidence="1">Belongs to the replication factor A protein 1 family.</text>
</comment>
<keyword evidence="3" id="KW-0863">Zinc-finger</keyword>
<dbReference type="Gene3D" id="2.40.50.140">
    <property type="entry name" value="Nucleic acid-binding proteins"/>
    <property type="match status" value="3"/>
</dbReference>
<protein>
    <recommendedName>
        <fullName evidence="9">Replication protein A OB domain-containing protein</fullName>
    </recommendedName>
</protein>
<dbReference type="InterPro" id="IPR013955">
    <property type="entry name" value="Rep_factor-A_C"/>
</dbReference>
<organism evidence="8">
    <name type="scientific">Arundo donax</name>
    <name type="common">Giant reed</name>
    <name type="synonym">Donax arundinaceus</name>
    <dbReference type="NCBI Taxonomy" id="35708"/>
    <lineage>
        <taxon>Eukaryota</taxon>
        <taxon>Viridiplantae</taxon>
        <taxon>Streptophyta</taxon>
        <taxon>Embryophyta</taxon>
        <taxon>Tracheophyta</taxon>
        <taxon>Spermatophyta</taxon>
        <taxon>Magnoliopsida</taxon>
        <taxon>Liliopsida</taxon>
        <taxon>Poales</taxon>
        <taxon>Poaceae</taxon>
        <taxon>PACMAD clade</taxon>
        <taxon>Arundinoideae</taxon>
        <taxon>Arundineae</taxon>
        <taxon>Arundo</taxon>
    </lineage>
</organism>
<dbReference type="InterPro" id="IPR012340">
    <property type="entry name" value="NA-bd_OB-fold"/>
</dbReference>
<evidence type="ECO:0000259" key="7">
    <source>
        <dbReference type="Pfam" id="PF16900"/>
    </source>
</evidence>
<keyword evidence="4" id="KW-0862">Zinc</keyword>
<dbReference type="InterPro" id="IPR031657">
    <property type="entry name" value="REPA_OB_2"/>
</dbReference>
<dbReference type="PANTHER" id="PTHR47165">
    <property type="entry name" value="OS03G0429900 PROTEIN"/>
    <property type="match status" value="1"/>
</dbReference>
<sequence>MHNQLLHVGQVYVISRFKVCNAKTQYKSVDWQYMIEITWHTVVNVARNPPSTFPKFIYNLTAFSQIPALLGDRRNLVDIIGIITQVTEPEWTHHSSQPNPTFTRNIFLKDINELELRVTLWGQRAVQFNIDEIYNEAEAKPIVILFLGGLIKNYQNDCYYSGNLATHWYFNPDIPEAEIFYNNRQNHRIEVKRTGVPLQNLIPPQILQHLETKTLEELQQMDPYDFPDQGFKCTVTITHLMPDVSWWFPSCRMCNKSCRPDTNGYRCYECTATNFEYKFKLSFIAVDNTAEAEMICLGELGRRIVGKTVQQVM</sequence>
<evidence type="ECO:0000313" key="8">
    <source>
        <dbReference type="EMBL" id="JAE05188.1"/>
    </source>
</evidence>
<accession>A0A0A9FAA0</accession>
<evidence type="ECO:0000256" key="3">
    <source>
        <dbReference type="ARBA" id="ARBA00022771"/>
    </source>
</evidence>
<dbReference type="Pfam" id="PF08646">
    <property type="entry name" value="Rep_fac-A_C"/>
    <property type="match status" value="1"/>
</dbReference>
<feature type="domain" description="Replication protein A OB" evidence="7">
    <location>
        <begin position="74"/>
        <end position="144"/>
    </location>
</feature>
<reference evidence="8" key="2">
    <citation type="journal article" date="2015" name="Data Brief">
        <title>Shoot transcriptome of the giant reed, Arundo donax.</title>
        <authorList>
            <person name="Barrero R.A."/>
            <person name="Guerrero F.D."/>
            <person name="Moolhuijzen P."/>
            <person name="Goolsby J.A."/>
            <person name="Tidwell J."/>
            <person name="Bellgard S.E."/>
            <person name="Bellgard M.I."/>
        </authorList>
    </citation>
    <scope>NUCLEOTIDE SEQUENCE</scope>
    <source>
        <tissue evidence="8">Shoot tissue taken approximately 20 cm above the soil surface</tissue>
    </source>
</reference>
<dbReference type="AlphaFoldDB" id="A0A0A9FAA0"/>
<evidence type="ECO:0000256" key="4">
    <source>
        <dbReference type="ARBA" id="ARBA00022833"/>
    </source>
</evidence>
<dbReference type="EMBL" id="GBRH01192708">
    <property type="protein sequence ID" value="JAE05188.1"/>
    <property type="molecule type" value="Transcribed_RNA"/>
</dbReference>